<protein>
    <submittedName>
        <fullName evidence="1">Uncharacterized protein</fullName>
    </submittedName>
</protein>
<dbReference type="EMBL" id="KZ150135">
    <property type="protein sequence ID" value="PZC72998.1"/>
    <property type="molecule type" value="Genomic_DNA"/>
</dbReference>
<gene>
    <name evidence="1" type="primary">HaOG210196</name>
    <name evidence="1" type="ORF">B5X24_HaOG210196</name>
</gene>
<keyword evidence="2" id="KW-1185">Reference proteome</keyword>
<dbReference type="AlphaFoldDB" id="A0A2W1BDJ3"/>
<evidence type="ECO:0000313" key="2">
    <source>
        <dbReference type="Proteomes" id="UP000249218"/>
    </source>
</evidence>
<sequence length="78" mass="8415">MVCETECDKCSAHLGKPSHVLTDSLNILAKLILKLLKIVQAPIKVVQAALNKATFSELSRPAGDSITHKPRPLSPVTK</sequence>
<reference evidence="1 2" key="1">
    <citation type="journal article" date="2017" name="BMC Biol.">
        <title>Genomic innovations, transcriptional plasticity and gene loss underlying the evolution and divergence of two highly polyphagous and invasive Helicoverpa pest species.</title>
        <authorList>
            <person name="Pearce S.L."/>
            <person name="Clarke D.F."/>
            <person name="East P.D."/>
            <person name="Elfekih S."/>
            <person name="Gordon K.H."/>
            <person name="Jermiin L.S."/>
            <person name="McGaughran A."/>
            <person name="Oakeshott J.G."/>
            <person name="Papanikolaou A."/>
            <person name="Perera O.P."/>
            <person name="Rane R.V."/>
            <person name="Richards S."/>
            <person name="Tay W.T."/>
            <person name="Walsh T.K."/>
            <person name="Anderson A."/>
            <person name="Anderson C.J."/>
            <person name="Asgari S."/>
            <person name="Board P.G."/>
            <person name="Bretschneider A."/>
            <person name="Campbell P.M."/>
            <person name="Chertemps T."/>
            <person name="Christeller J.T."/>
            <person name="Coppin C.W."/>
            <person name="Downes S.J."/>
            <person name="Duan G."/>
            <person name="Farnsworth C.A."/>
            <person name="Good R.T."/>
            <person name="Han L.B."/>
            <person name="Han Y.C."/>
            <person name="Hatje K."/>
            <person name="Horne I."/>
            <person name="Huang Y.P."/>
            <person name="Hughes D.S."/>
            <person name="Jacquin-Joly E."/>
            <person name="James W."/>
            <person name="Jhangiani S."/>
            <person name="Kollmar M."/>
            <person name="Kuwar S.S."/>
            <person name="Li S."/>
            <person name="Liu N.Y."/>
            <person name="Maibeche M.T."/>
            <person name="Miller J.R."/>
            <person name="Montagne N."/>
            <person name="Perry T."/>
            <person name="Qu J."/>
            <person name="Song S.V."/>
            <person name="Sutton G.G."/>
            <person name="Vogel H."/>
            <person name="Walenz B.P."/>
            <person name="Xu W."/>
            <person name="Zhang H.J."/>
            <person name="Zou Z."/>
            <person name="Batterham P."/>
            <person name="Edwards O.R."/>
            <person name="Feyereisen R."/>
            <person name="Gibbs R.A."/>
            <person name="Heckel D.G."/>
            <person name="McGrath A."/>
            <person name="Robin C."/>
            <person name="Scherer S.E."/>
            <person name="Worley K.C."/>
            <person name="Wu Y.D."/>
        </authorList>
    </citation>
    <scope>NUCLEOTIDE SEQUENCE [LARGE SCALE GENOMIC DNA]</scope>
    <source>
        <strain evidence="1">Harm_GR_Male_#8</strain>
        <tissue evidence="1">Whole organism</tissue>
    </source>
</reference>
<evidence type="ECO:0000313" key="1">
    <source>
        <dbReference type="EMBL" id="PZC72998.1"/>
    </source>
</evidence>
<organism evidence="1 2">
    <name type="scientific">Helicoverpa armigera</name>
    <name type="common">Cotton bollworm</name>
    <name type="synonym">Heliothis armigera</name>
    <dbReference type="NCBI Taxonomy" id="29058"/>
    <lineage>
        <taxon>Eukaryota</taxon>
        <taxon>Metazoa</taxon>
        <taxon>Ecdysozoa</taxon>
        <taxon>Arthropoda</taxon>
        <taxon>Hexapoda</taxon>
        <taxon>Insecta</taxon>
        <taxon>Pterygota</taxon>
        <taxon>Neoptera</taxon>
        <taxon>Endopterygota</taxon>
        <taxon>Lepidoptera</taxon>
        <taxon>Glossata</taxon>
        <taxon>Ditrysia</taxon>
        <taxon>Noctuoidea</taxon>
        <taxon>Noctuidae</taxon>
        <taxon>Heliothinae</taxon>
        <taxon>Helicoverpa</taxon>
    </lineage>
</organism>
<dbReference type="Proteomes" id="UP000249218">
    <property type="component" value="Unassembled WGS sequence"/>
</dbReference>
<name>A0A2W1BDJ3_HELAM</name>
<proteinExistence type="predicted"/>
<accession>A0A2W1BDJ3</accession>